<evidence type="ECO:0000313" key="1">
    <source>
        <dbReference type="EMBL" id="MBW4358860.1"/>
    </source>
</evidence>
<keyword evidence="2" id="KW-1185">Reference proteome</keyword>
<gene>
    <name evidence="1" type="ORF">KZH69_00020</name>
</gene>
<dbReference type="Proteomes" id="UP000812031">
    <property type="component" value="Unassembled WGS sequence"/>
</dbReference>
<dbReference type="Pfam" id="PF13585">
    <property type="entry name" value="CHU_C"/>
    <property type="match status" value="1"/>
</dbReference>
<sequence length="503" mass="54231">MKSKPTPSFSFIKFMFFLLLLVPSTQYVFGQQITPKALKFNQICAGGPHPTKPGEIFNEYQAFFSITGFASDEKFYVELSDPTGSFATPTATTVLTALPGTPLDTATDKTLTFAVPTNLVGSNLYKLRVVSASGFQSGPFTIFNTSSTKTFPAYYKAYTDAFAINSNQSAVSFCAGGSATLTVFNPTPEIPDSSPANYPQLKYSWYKDDVIIPGETTTSLSVNTAGVYYAKIDYGGCSDDNYSSQSVTVSVSTGASFPIVSSLGNPLCGSLGNTVLSVTPGKTYIWKKDDVVINGATAQTYLTNVPGIYTCDVDFGGCNAKGTIDLKVLDITSTINVEAKNFIIEGEALNVTTTTTAVSPTYQWLFNDLVIPGADKSTLNVSAQGKYKVIITETTSCIITDEFPFEVSFKVNLNVAKIPNIVTPNGDGVNDTWIIPDEYISGTNTHILILNTLGEIVFETNNYDNYAGWPQTAIEFTNFNPVYYYIITPNGGSAKKGSITLLK</sequence>
<dbReference type="RefSeq" id="WP_219315408.1">
    <property type="nucleotide sequence ID" value="NZ_JAHWYN010000001.1"/>
</dbReference>
<organism evidence="1 2">
    <name type="scientific">Flavobacterium taihuense</name>
    <dbReference type="NCBI Taxonomy" id="2857508"/>
    <lineage>
        <taxon>Bacteria</taxon>
        <taxon>Pseudomonadati</taxon>
        <taxon>Bacteroidota</taxon>
        <taxon>Flavobacteriia</taxon>
        <taxon>Flavobacteriales</taxon>
        <taxon>Flavobacteriaceae</taxon>
        <taxon>Flavobacterium</taxon>
    </lineage>
</organism>
<proteinExistence type="predicted"/>
<name>A0ABS6XQA5_9FLAO</name>
<comment type="caution">
    <text evidence="1">The sequence shown here is derived from an EMBL/GenBank/DDBJ whole genome shotgun (WGS) entry which is preliminary data.</text>
</comment>
<protein>
    <submittedName>
        <fullName evidence="1">Gliding motility-associated C-terminal domain-containing protein</fullName>
    </submittedName>
</protein>
<reference evidence="1 2" key="1">
    <citation type="submission" date="2021-07" db="EMBL/GenBank/DDBJ databases">
        <title>Flavobacterium sp. nov. isolated from sediment on the Taihu Lake.</title>
        <authorList>
            <person name="Qu J.-H."/>
        </authorList>
    </citation>
    <scope>NUCLEOTIDE SEQUENCE [LARGE SCALE GENOMIC DNA]</scope>
    <source>
        <strain evidence="1 2">NAS39</strain>
    </source>
</reference>
<accession>A0ABS6XQA5</accession>
<dbReference type="EMBL" id="JAHWYN010000001">
    <property type="protein sequence ID" value="MBW4358860.1"/>
    <property type="molecule type" value="Genomic_DNA"/>
</dbReference>
<evidence type="ECO:0000313" key="2">
    <source>
        <dbReference type="Proteomes" id="UP000812031"/>
    </source>
</evidence>